<dbReference type="GO" id="GO:0007264">
    <property type="term" value="P:small GTPase-mediated signal transduction"/>
    <property type="evidence" value="ECO:0007669"/>
    <property type="project" value="InterPro"/>
</dbReference>
<feature type="domain" description="SAM" evidence="8">
    <location>
        <begin position="6"/>
        <end position="64"/>
    </location>
</feature>
<dbReference type="CDD" id="cd10337">
    <property type="entry name" value="SH2_BCAR3"/>
    <property type="match status" value="1"/>
</dbReference>
<dbReference type="InterPro" id="IPR051853">
    <property type="entry name" value="SH2-Ras-GEF_adapter"/>
</dbReference>
<dbReference type="SUPFAM" id="SSF55550">
    <property type="entry name" value="SH2 domain"/>
    <property type="match status" value="1"/>
</dbReference>
<evidence type="ECO:0000259" key="6">
    <source>
        <dbReference type="PROSITE" id="PS50001"/>
    </source>
</evidence>
<sequence>MKHLAISKWLSQLGLPQYCPLFDEEYDGVEDLLHITEMDLLGLGVYSRLHRIHILSSIQILQERETKRGERPRQALDVSFLQVFLSGLCHRPLSLCAVQAACIVTVSCVEEVNDQCFWFDYVTIIFNPLCPQLSTELRMMAEGRFASLPRNLHVGHQCPLASSMDLLSPGGPPAPRPSYHAASIHGTLPRRKKGGGIGSARPCGTPTLHARSYLPTSPLLHNVIEEHQPLHTARDEPMAHRDAASMDPTMEYVKTEELLRVREMSERCSVLRTITAALCCFYQRSSVIGAKVSDSLAPDWVRVGHATEPVEGLNRENREGLQSHGLTSPPSEQTRCFCQSIPSRERVRQRAGGRKGGSKRERSVKHVSWPKHACGVYNASMALRALKGSVVPIYVQFSRDKYIMDGPPEKLRRELEEELKQCSDEPRSHAWYYGAIPRQVAENLVQRDGDFLIRDSLSSPGNYVLTCQWKNSPQHFKINKEVVAMNESYSRVQYLFEREGFDSVPALVRYYVGNREPVSEVVGAIIFQPINRTLPLRCLEEKYQAGGVRVEAGQRERKNQTSKRLSLNIMNGHVPDHTLSRGNLLSTKDKCGSQPACLNHVQDRRRPLKTHQSESFLPLGSKPQVQTHHMEHQSCPKSPVFRTGSEPALSPTVARRMAFESQAGEAIRGSDSQLFPKPPPKPSKVPSTRLPRSPCLQPLAPPANPQKQWSTPPQQQAVSPASPELGYFELSPCSPAQWESSSSLQANANGYVQRLKMEKTRSDGSVKLDRSSYHHAIKALEDSSEEEDEELEEEHSQVARKVSRIDAMKVHGFQRPLFETVSAFRPGDVEFRLLPTENKPLEMSVLKRAKQLLVSQDPKSIAKHILLADCEVARILNVLEEMKGQMGVTSGLELVTLPHGKQLRQDLMERHNSMAIGVAVDILGCTGSLEERAATLNRIILVAVELKDSMGDLYAFSSLMKALDMPQITRLDQTWTTLRRKYTQTAIIYEKSLKPFYNGLYEGSAKVPLSSATIPLLMPLLTLMERPAVAFDGMELWECNDQGCEIMLRHLEEARAVARNADNYSYNAQCILQDFHPDEDMLEILKTDFQLRLLWGSRGAAVNQTERYDKFKLILTALSRKLEPPVKHTEL</sequence>
<feature type="domain" description="Ras-GEF" evidence="7">
    <location>
        <begin position="857"/>
        <end position="1125"/>
    </location>
</feature>
<feature type="region of interest" description="Disordered" evidence="5">
    <location>
        <begin position="311"/>
        <end position="334"/>
    </location>
</feature>
<feature type="compositionally biased region" description="Basic residues" evidence="5">
    <location>
        <begin position="349"/>
        <end position="363"/>
    </location>
</feature>
<dbReference type="PROSITE" id="PS50105">
    <property type="entry name" value="SAM_DOMAIN"/>
    <property type="match status" value="1"/>
</dbReference>
<dbReference type="SUPFAM" id="SSF48366">
    <property type="entry name" value="Ras GEF"/>
    <property type="match status" value="1"/>
</dbReference>
<dbReference type="GO" id="GO:0005085">
    <property type="term" value="F:guanyl-nucleotide exchange factor activity"/>
    <property type="evidence" value="ECO:0007669"/>
    <property type="project" value="UniProtKB-KW"/>
</dbReference>
<name>A0AAD8ZKW1_9TELE</name>
<dbReference type="Pfam" id="PF00617">
    <property type="entry name" value="RasGEF"/>
    <property type="match status" value="1"/>
</dbReference>
<dbReference type="Gene3D" id="3.30.505.10">
    <property type="entry name" value="SH2 domain"/>
    <property type="match status" value="1"/>
</dbReference>
<evidence type="ECO:0000256" key="2">
    <source>
        <dbReference type="ARBA" id="ARBA00022999"/>
    </source>
</evidence>
<dbReference type="SMART" id="SM00252">
    <property type="entry name" value="SH2"/>
    <property type="match status" value="1"/>
</dbReference>
<reference evidence="9" key="1">
    <citation type="submission" date="2023-03" db="EMBL/GenBank/DDBJ databases">
        <title>Electrophorus voltai genome.</title>
        <authorList>
            <person name="Bian C."/>
        </authorList>
    </citation>
    <scope>NUCLEOTIDE SEQUENCE</scope>
    <source>
        <strain evidence="9">CB-2022</strain>
        <tissue evidence="9">Muscle</tissue>
    </source>
</reference>
<dbReference type="InterPro" id="IPR044102">
    <property type="entry name" value="SH2_SHEP1/BCAR3/NSP1"/>
</dbReference>
<feature type="compositionally biased region" description="Low complexity" evidence="5">
    <location>
        <begin position="712"/>
        <end position="722"/>
    </location>
</feature>
<keyword evidence="1 3" id="KW-0344">Guanine-nucleotide releasing factor</keyword>
<evidence type="ECO:0000259" key="7">
    <source>
        <dbReference type="PROSITE" id="PS50009"/>
    </source>
</evidence>
<organism evidence="9 10">
    <name type="scientific">Electrophorus voltai</name>
    <dbReference type="NCBI Taxonomy" id="2609070"/>
    <lineage>
        <taxon>Eukaryota</taxon>
        <taxon>Metazoa</taxon>
        <taxon>Chordata</taxon>
        <taxon>Craniata</taxon>
        <taxon>Vertebrata</taxon>
        <taxon>Euteleostomi</taxon>
        <taxon>Actinopterygii</taxon>
        <taxon>Neopterygii</taxon>
        <taxon>Teleostei</taxon>
        <taxon>Ostariophysi</taxon>
        <taxon>Gymnotiformes</taxon>
        <taxon>Gymnotoidei</taxon>
        <taxon>Gymnotidae</taxon>
        <taxon>Electrophorus</taxon>
    </lineage>
</organism>
<feature type="region of interest" description="Disordered" evidence="5">
    <location>
        <begin position="662"/>
        <end position="722"/>
    </location>
</feature>
<dbReference type="Pfam" id="PF00017">
    <property type="entry name" value="SH2"/>
    <property type="match status" value="1"/>
</dbReference>
<evidence type="ECO:0000313" key="10">
    <source>
        <dbReference type="Proteomes" id="UP001239994"/>
    </source>
</evidence>
<evidence type="ECO:0008006" key="11">
    <source>
        <dbReference type="Google" id="ProtNLM"/>
    </source>
</evidence>
<dbReference type="PANTHER" id="PTHR14247:SF10">
    <property type="entry name" value="BREAST CANCER ANTI-ESTROGEN RESISTANCE PROTEIN 3"/>
    <property type="match status" value="1"/>
</dbReference>
<gene>
    <name evidence="9" type="ORF">P4O66_022880</name>
</gene>
<dbReference type="GO" id="GO:0001784">
    <property type="term" value="F:phosphotyrosine residue binding"/>
    <property type="evidence" value="ECO:0007669"/>
    <property type="project" value="InterPro"/>
</dbReference>
<evidence type="ECO:0000313" key="9">
    <source>
        <dbReference type="EMBL" id="KAK1801194.1"/>
    </source>
</evidence>
<dbReference type="SUPFAM" id="SSF47769">
    <property type="entry name" value="SAM/Pointed domain"/>
    <property type="match status" value="1"/>
</dbReference>
<dbReference type="InterPro" id="IPR013761">
    <property type="entry name" value="SAM/pointed_sf"/>
</dbReference>
<dbReference type="Gene3D" id="1.10.150.50">
    <property type="entry name" value="Transcription Factor, Ets-1"/>
    <property type="match status" value="1"/>
</dbReference>
<dbReference type="Pfam" id="PF00536">
    <property type="entry name" value="SAM_1"/>
    <property type="match status" value="1"/>
</dbReference>
<dbReference type="InterPro" id="IPR001660">
    <property type="entry name" value="SAM"/>
</dbReference>
<keyword evidence="2 4" id="KW-0727">SH2 domain</keyword>
<evidence type="ECO:0000256" key="3">
    <source>
        <dbReference type="PROSITE-ProRule" id="PRU00168"/>
    </source>
</evidence>
<dbReference type="PANTHER" id="PTHR14247">
    <property type="entry name" value="BREAST CANCER ANTI-ESTROGEN RESISTANCE PROTEIN 3 HOMOLOG-LIKE PROTEIN"/>
    <property type="match status" value="1"/>
</dbReference>
<evidence type="ECO:0000259" key="8">
    <source>
        <dbReference type="PROSITE" id="PS50105"/>
    </source>
</evidence>
<dbReference type="InterPro" id="IPR000980">
    <property type="entry name" value="SH2"/>
</dbReference>
<dbReference type="FunFam" id="3.30.505.10:FF:000013">
    <property type="entry name" value="SH2 domain-containing protein 3C isoform X1"/>
    <property type="match status" value="1"/>
</dbReference>
<feature type="compositionally biased region" description="Polar residues" evidence="5">
    <location>
        <begin position="324"/>
        <end position="334"/>
    </location>
</feature>
<comment type="caution">
    <text evidence="9">The sequence shown here is derived from an EMBL/GenBank/DDBJ whole genome shotgun (WGS) entry which is preliminary data.</text>
</comment>
<dbReference type="InterPro" id="IPR001895">
    <property type="entry name" value="RASGEF_cat_dom"/>
</dbReference>
<evidence type="ECO:0000256" key="1">
    <source>
        <dbReference type="ARBA" id="ARBA00022658"/>
    </source>
</evidence>
<accession>A0AAD8ZKW1</accession>
<dbReference type="EMBL" id="JAROKS010000009">
    <property type="protein sequence ID" value="KAK1801194.1"/>
    <property type="molecule type" value="Genomic_DNA"/>
</dbReference>
<dbReference type="InterPro" id="IPR036860">
    <property type="entry name" value="SH2_dom_sf"/>
</dbReference>
<dbReference type="InterPro" id="IPR036964">
    <property type="entry name" value="RASGEF_cat_dom_sf"/>
</dbReference>
<dbReference type="CDD" id="cd09487">
    <property type="entry name" value="SAM_superfamily"/>
    <property type="match status" value="1"/>
</dbReference>
<evidence type="ECO:0000256" key="5">
    <source>
        <dbReference type="SAM" id="MobiDB-lite"/>
    </source>
</evidence>
<dbReference type="PROSITE" id="PS50001">
    <property type="entry name" value="SH2"/>
    <property type="match status" value="1"/>
</dbReference>
<evidence type="ECO:0000256" key="4">
    <source>
        <dbReference type="PROSITE-ProRule" id="PRU00191"/>
    </source>
</evidence>
<dbReference type="Proteomes" id="UP001239994">
    <property type="component" value="Unassembled WGS sequence"/>
</dbReference>
<dbReference type="PRINTS" id="PR00401">
    <property type="entry name" value="SH2DOMAIN"/>
</dbReference>
<proteinExistence type="predicted"/>
<feature type="domain" description="SH2" evidence="6">
    <location>
        <begin position="431"/>
        <end position="530"/>
    </location>
</feature>
<dbReference type="FunFam" id="1.10.840.10:FF:000007">
    <property type="entry name" value="SH2 domain containing 3C (Predicted)"/>
    <property type="match status" value="1"/>
</dbReference>
<dbReference type="AlphaFoldDB" id="A0AAD8ZKW1"/>
<protein>
    <recommendedName>
        <fullName evidence="11">BCAR3 adaptor protein, NSP family member</fullName>
    </recommendedName>
</protein>
<dbReference type="SMART" id="SM00147">
    <property type="entry name" value="RasGEF"/>
    <property type="match status" value="1"/>
</dbReference>
<dbReference type="SMART" id="SM00454">
    <property type="entry name" value="SAM"/>
    <property type="match status" value="1"/>
</dbReference>
<feature type="region of interest" description="Disordered" evidence="5">
    <location>
        <begin position="344"/>
        <end position="363"/>
    </location>
</feature>
<feature type="region of interest" description="Disordered" evidence="5">
    <location>
        <begin position="604"/>
        <end position="648"/>
    </location>
</feature>
<dbReference type="PROSITE" id="PS50009">
    <property type="entry name" value="RASGEF_CAT"/>
    <property type="match status" value="1"/>
</dbReference>
<keyword evidence="10" id="KW-1185">Reference proteome</keyword>
<dbReference type="Gene3D" id="1.10.840.10">
    <property type="entry name" value="Ras guanine-nucleotide exchange factors catalytic domain"/>
    <property type="match status" value="1"/>
</dbReference>
<dbReference type="InterPro" id="IPR023578">
    <property type="entry name" value="Ras_GEF_dom_sf"/>
</dbReference>